<name>A0ABD5QTC8_9EURY</name>
<organism evidence="2 3">
    <name type="scientific">Halorubrum glutamatedens</name>
    <dbReference type="NCBI Taxonomy" id="2707018"/>
    <lineage>
        <taxon>Archaea</taxon>
        <taxon>Methanobacteriati</taxon>
        <taxon>Methanobacteriota</taxon>
        <taxon>Stenosarchaea group</taxon>
        <taxon>Halobacteria</taxon>
        <taxon>Halobacteriales</taxon>
        <taxon>Haloferacaceae</taxon>
        <taxon>Halorubrum</taxon>
    </lineage>
</organism>
<dbReference type="Proteomes" id="UP001596145">
    <property type="component" value="Unassembled WGS sequence"/>
</dbReference>
<evidence type="ECO:0008006" key="4">
    <source>
        <dbReference type="Google" id="ProtNLM"/>
    </source>
</evidence>
<accession>A0ABD5QTC8</accession>
<dbReference type="EMBL" id="JBHSKV010000017">
    <property type="protein sequence ID" value="MFC5135490.1"/>
    <property type="molecule type" value="Genomic_DNA"/>
</dbReference>
<evidence type="ECO:0000256" key="1">
    <source>
        <dbReference type="SAM" id="MobiDB-lite"/>
    </source>
</evidence>
<keyword evidence="3" id="KW-1185">Reference proteome</keyword>
<evidence type="ECO:0000313" key="3">
    <source>
        <dbReference type="Proteomes" id="UP001596145"/>
    </source>
</evidence>
<dbReference type="AlphaFoldDB" id="A0ABD5QTC8"/>
<evidence type="ECO:0000313" key="2">
    <source>
        <dbReference type="EMBL" id="MFC5135490.1"/>
    </source>
</evidence>
<feature type="region of interest" description="Disordered" evidence="1">
    <location>
        <begin position="72"/>
        <end position="96"/>
    </location>
</feature>
<protein>
    <recommendedName>
        <fullName evidence="4">Phage major capsid protein</fullName>
    </recommendedName>
</protein>
<proteinExistence type="predicted"/>
<gene>
    <name evidence="2" type="ORF">ACFPJA_12285</name>
</gene>
<comment type="caution">
    <text evidence="2">The sequence shown here is derived from an EMBL/GenBank/DDBJ whole genome shotgun (WGS) entry which is preliminary data.</text>
</comment>
<sequence>MATNDTIAAVRRQNELAGATSKDIGLAELDGFQLPRDLTEEFLDRMQEGIEILGMADTMVLERLEMDVPQFGVPQLSGHTRDEEGSRTENSAAESGAVRFNATDQQYYILVEPNRDALKNTHYGPDEFGQYIIDEFIERYGNDLGLIALRAACSDANLQSIGGAASLDNTFTGWIARAEGDTQSVDDQGDSTRVGLEDTATADAGSMPAIANTDGSGNPQAIDTALFNQTIQTLDPRYRETDAYDPVLMTSPNQVQNYAMSLTEREDPLGSAVIFGDSDITPFSYDLVGVNGFPDEYMMFTDPDNFAFGLFEEMELEQTTDTDKVHEQKLHSRNWMEAQFDFQIKEMQAGVLVTDLQTPSA</sequence>
<reference evidence="2 3" key="1">
    <citation type="journal article" date="2019" name="Int. J. Syst. Evol. Microbiol.">
        <title>The Global Catalogue of Microorganisms (GCM) 10K type strain sequencing project: providing services to taxonomists for standard genome sequencing and annotation.</title>
        <authorList>
            <consortium name="The Broad Institute Genomics Platform"/>
            <consortium name="The Broad Institute Genome Sequencing Center for Infectious Disease"/>
            <person name="Wu L."/>
            <person name="Ma J."/>
        </authorList>
    </citation>
    <scope>NUCLEOTIDE SEQUENCE [LARGE SCALE GENOMIC DNA]</scope>
    <source>
        <strain evidence="2 3">CGMCC 1.16026</strain>
    </source>
</reference>
<dbReference type="RefSeq" id="WP_122106585.1">
    <property type="nucleotide sequence ID" value="NZ_JBHSKV010000017.1"/>
</dbReference>